<dbReference type="RefSeq" id="WP_017100239.1">
    <property type="nucleotide sequence ID" value="NZ_MDBG01000160.1"/>
</dbReference>
<dbReference type="AlphaFoldDB" id="A0A0H3ZYZ2"/>
<proteinExistence type="inferred from homology"/>
<evidence type="ECO:0000313" key="3">
    <source>
        <dbReference type="EMBL" id="AKN39847.1"/>
    </source>
</evidence>
<dbReference type="PANTHER" id="PTHR35601">
    <property type="entry name" value="TOXIN RELE"/>
    <property type="match status" value="1"/>
</dbReference>
<dbReference type="EMBL" id="KP795670">
    <property type="protein sequence ID" value="AKN39847.1"/>
    <property type="molecule type" value="Genomic_DNA"/>
</dbReference>
<keyword evidence="2" id="KW-1277">Toxin-antitoxin system</keyword>
<sequence>MTYKLVFKVEAEKEWYKLDSTIRSQFKKKLIERLENPYVSSAKLSSMQDCYKIKLRSAGYRLVYQVRDQEVIVSVVAVGKRERNQVYKIAAKRL</sequence>
<dbReference type="InterPro" id="IPR007712">
    <property type="entry name" value="RelE/ParE_toxin"/>
</dbReference>
<dbReference type="PANTHER" id="PTHR35601:SF1">
    <property type="entry name" value="TOXIN RELE"/>
    <property type="match status" value="1"/>
</dbReference>
<evidence type="ECO:0000256" key="2">
    <source>
        <dbReference type="ARBA" id="ARBA00022649"/>
    </source>
</evidence>
<comment type="similarity">
    <text evidence="1">Belongs to the RelE toxin family.</text>
</comment>
<evidence type="ECO:0000256" key="1">
    <source>
        <dbReference type="ARBA" id="ARBA00006226"/>
    </source>
</evidence>
<dbReference type="SUPFAM" id="SSF143011">
    <property type="entry name" value="RelE-like"/>
    <property type="match status" value="1"/>
</dbReference>
<name>A0A0H3ZYZ2_9VIBR</name>
<dbReference type="NCBIfam" id="TIGR02385">
    <property type="entry name" value="RelE_StbE"/>
    <property type="match status" value="1"/>
</dbReference>
<dbReference type="Pfam" id="PF05016">
    <property type="entry name" value="ParE_toxin"/>
    <property type="match status" value="1"/>
</dbReference>
<reference evidence="3" key="1">
    <citation type="journal article" date="2015" name="MBio">
        <title>Eco-Evolutionary Dynamics of Episomes among Ecologically Cohesive Bacterial Populations.</title>
        <authorList>
            <person name="Xue H."/>
            <person name="Cordero O.X."/>
            <person name="Camas F.M."/>
            <person name="Trimble W."/>
            <person name="Meyer F."/>
            <person name="Guglielmini J."/>
            <person name="Rocha E.P."/>
            <person name="Polz M.F."/>
        </authorList>
    </citation>
    <scope>NUCLEOTIDE SEQUENCE</scope>
    <source>
        <strain evidence="3">FF_59</strain>
    </source>
</reference>
<accession>A0A0H3ZYZ2</accession>
<organism evidence="3">
    <name type="scientific">Vibrio tasmaniensis</name>
    <dbReference type="NCBI Taxonomy" id="212663"/>
    <lineage>
        <taxon>Bacteria</taxon>
        <taxon>Pseudomonadati</taxon>
        <taxon>Pseudomonadota</taxon>
        <taxon>Gammaproteobacteria</taxon>
        <taxon>Vibrionales</taxon>
        <taxon>Vibrionaceae</taxon>
        <taxon>Vibrio</taxon>
    </lineage>
</organism>
<dbReference type="Gene3D" id="3.30.2310.20">
    <property type="entry name" value="RelE-like"/>
    <property type="match status" value="1"/>
</dbReference>
<dbReference type="InterPro" id="IPR035093">
    <property type="entry name" value="RelE/ParE_toxin_dom_sf"/>
</dbReference>
<protein>
    <submittedName>
        <fullName evidence="3">StbE replicon stabilization toxin</fullName>
    </submittedName>
</protein>